<dbReference type="AlphaFoldDB" id="A0A2A5QW79"/>
<dbReference type="RefSeq" id="WP_097380050.1">
    <property type="nucleotide sequence ID" value="NZ_NXNI01000001.1"/>
</dbReference>
<evidence type="ECO:0000259" key="1">
    <source>
        <dbReference type="Pfam" id="PF00561"/>
    </source>
</evidence>
<comment type="caution">
    <text evidence="2">The sequence shown here is derived from an EMBL/GenBank/DDBJ whole genome shotgun (WGS) entry which is preliminary data.</text>
</comment>
<dbReference type="Pfam" id="PF00561">
    <property type="entry name" value="Abhydrolase_1"/>
    <property type="match status" value="1"/>
</dbReference>
<proteinExistence type="predicted"/>
<accession>A0A2A5QW79</accession>
<name>A0A2A5QW79_9EURY</name>
<dbReference type="PANTHER" id="PTHR43433:SF10">
    <property type="entry name" value="AB HYDROLASE-1 DOMAIN-CONTAINING PROTEIN"/>
    <property type="match status" value="1"/>
</dbReference>
<dbReference type="GO" id="GO:0016787">
    <property type="term" value="F:hydrolase activity"/>
    <property type="evidence" value="ECO:0007669"/>
    <property type="project" value="UniProtKB-KW"/>
</dbReference>
<dbReference type="OrthoDB" id="9890at2157"/>
<keyword evidence="2" id="KW-0378">Hydrolase</keyword>
<protein>
    <submittedName>
        <fullName evidence="2">Alpha/beta hydrolase</fullName>
    </submittedName>
</protein>
<evidence type="ECO:0000313" key="3">
    <source>
        <dbReference type="Proteomes" id="UP000219689"/>
    </source>
</evidence>
<feature type="domain" description="AB hydrolase-1" evidence="1">
    <location>
        <begin position="29"/>
        <end position="114"/>
    </location>
</feature>
<dbReference type="InterPro" id="IPR029058">
    <property type="entry name" value="AB_hydrolase_fold"/>
</dbReference>
<organism evidence="2 3">
    <name type="scientific">Natrinema ejinorense</name>
    <dbReference type="NCBI Taxonomy" id="373386"/>
    <lineage>
        <taxon>Archaea</taxon>
        <taxon>Methanobacteriati</taxon>
        <taxon>Methanobacteriota</taxon>
        <taxon>Stenosarchaea group</taxon>
        <taxon>Halobacteria</taxon>
        <taxon>Halobacteriales</taxon>
        <taxon>Natrialbaceae</taxon>
        <taxon>Natrinema</taxon>
    </lineage>
</organism>
<dbReference type="InterPro" id="IPR050471">
    <property type="entry name" value="AB_hydrolase"/>
</dbReference>
<dbReference type="Proteomes" id="UP000219689">
    <property type="component" value="Unassembled WGS sequence"/>
</dbReference>
<keyword evidence="3" id="KW-1185">Reference proteome</keyword>
<reference evidence="2 3" key="1">
    <citation type="submission" date="2017-09" db="EMBL/GenBank/DDBJ databases">
        <title>Genome sequences of Natrinema ejinorence JCM 13890T.</title>
        <authorList>
            <person name="Roh S.W."/>
            <person name="Kim Y.B."/>
            <person name="Kim J.Y."/>
        </authorList>
    </citation>
    <scope>NUCLEOTIDE SEQUENCE [LARGE SCALE GENOMIC DNA]</scope>
    <source>
        <strain evidence="2 3">JCM 13890</strain>
    </source>
</reference>
<dbReference type="PANTHER" id="PTHR43433">
    <property type="entry name" value="HYDROLASE, ALPHA/BETA FOLD FAMILY PROTEIN"/>
    <property type="match status" value="1"/>
</dbReference>
<dbReference type="EMBL" id="NXNI01000001">
    <property type="protein sequence ID" value="PCR91106.1"/>
    <property type="molecule type" value="Genomic_DNA"/>
</dbReference>
<dbReference type="InterPro" id="IPR000073">
    <property type="entry name" value="AB_hydrolase_1"/>
</dbReference>
<gene>
    <name evidence="2" type="ORF">CP557_11565</name>
</gene>
<sequence>MTSELSTAECTLSDGRTLSYAIGGDPQGNPVIVHHGTPGSRLFAAVCSDAAARNDIQLVVPDRPGYGRSTSPPHDWTWNDWQDDLHELLDAESIDRVPFVGFSGGGPFALAAATADRTSQIGLVSTVVPPAENKLTTLSRVPFALRILFRLSKSIARVRGPDAVVQQYTDRSVSDPVRTAVADDFHEGVRQGEDAVMRETRMFADSSFDSVRSDIPVRAWHGVQDENTPLSPVETFLEDTHGTLISRDSDHLGTLLDCRQDVLEWVTDYSSN</sequence>
<dbReference type="Gene3D" id="3.40.50.1820">
    <property type="entry name" value="alpha/beta hydrolase"/>
    <property type="match status" value="1"/>
</dbReference>
<dbReference type="SUPFAM" id="SSF53474">
    <property type="entry name" value="alpha/beta-Hydrolases"/>
    <property type="match status" value="1"/>
</dbReference>
<evidence type="ECO:0000313" key="2">
    <source>
        <dbReference type="EMBL" id="PCR91106.1"/>
    </source>
</evidence>